<dbReference type="InterPro" id="IPR039753">
    <property type="entry name" value="RG7MT1"/>
</dbReference>
<evidence type="ECO:0000259" key="16">
    <source>
        <dbReference type="PROSITE" id="PS51562"/>
    </source>
</evidence>
<dbReference type="PANTHER" id="PTHR12189:SF2">
    <property type="entry name" value="MRNA CAP GUANINE-N7 METHYLTRANSFERASE"/>
    <property type="match status" value="1"/>
</dbReference>
<evidence type="ECO:0000256" key="12">
    <source>
        <dbReference type="ARBA" id="ARBA00033387"/>
    </source>
</evidence>
<evidence type="ECO:0000256" key="4">
    <source>
        <dbReference type="ARBA" id="ARBA00022603"/>
    </source>
</evidence>
<keyword evidence="7" id="KW-0949">S-adenosyl-L-methionine</keyword>
<dbReference type="InterPro" id="IPR004971">
    <property type="entry name" value="mRNA_G-N7_MeTrfase_dom"/>
</dbReference>
<dbReference type="InterPro" id="IPR005645">
    <property type="entry name" value="FSH-like_dom"/>
</dbReference>
<evidence type="ECO:0000256" key="15">
    <source>
        <dbReference type="SAM" id="MobiDB-lite"/>
    </source>
</evidence>
<evidence type="ECO:0000313" key="18">
    <source>
        <dbReference type="Proteomes" id="UP000536275"/>
    </source>
</evidence>
<dbReference type="Gene3D" id="3.40.50.150">
    <property type="entry name" value="Vaccinia Virus protein VP39"/>
    <property type="match status" value="1"/>
</dbReference>
<accession>A0A8H6C0J8</accession>
<reference evidence="17 18" key="1">
    <citation type="submission" date="2020-03" db="EMBL/GenBank/DDBJ databases">
        <title>FDA dAtabase for Regulatory Grade micrObial Sequences (FDA-ARGOS): Supporting development and validation of Infectious Disease Dx tests.</title>
        <authorList>
            <person name="Campos J."/>
            <person name="Goldberg B."/>
            <person name="Tallon L."/>
            <person name="Sadzewicz L."/>
            <person name="Vavikolanu K."/>
            <person name="Mehta A."/>
            <person name="Aluvathingal J."/>
            <person name="Nadendla S."/>
            <person name="Nandy P."/>
            <person name="Geyer C."/>
            <person name="Yan Y."/>
            <person name="Sichtig H."/>
        </authorList>
    </citation>
    <scope>NUCLEOTIDE SEQUENCE [LARGE SCALE GENOMIC DNA]</scope>
    <source>
        <strain evidence="17 18">FDAARGOS_656</strain>
    </source>
</reference>
<keyword evidence="5" id="KW-0507">mRNA processing</keyword>
<comment type="catalytic activity">
    <reaction evidence="13">
        <text>a 5'-end (5'-triphosphoguanosine)-ribonucleoside in mRNA + S-adenosyl-L-methionine = a 5'-end (N(7)-methyl 5'-triphosphoguanosine)-ribonucleoside in mRNA + S-adenosyl-L-homocysteine</text>
        <dbReference type="Rhea" id="RHEA:67008"/>
        <dbReference type="Rhea" id="RHEA-COMP:17166"/>
        <dbReference type="Rhea" id="RHEA-COMP:17167"/>
        <dbReference type="ChEBI" id="CHEBI:57856"/>
        <dbReference type="ChEBI" id="CHEBI:59789"/>
        <dbReference type="ChEBI" id="CHEBI:156461"/>
        <dbReference type="ChEBI" id="CHEBI:167617"/>
        <dbReference type="EC" id="2.1.1.56"/>
    </reaction>
</comment>
<evidence type="ECO:0000256" key="13">
    <source>
        <dbReference type="ARBA" id="ARBA00044712"/>
    </source>
</evidence>
<gene>
    <name evidence="17" type="primary">ABD1</name>
    <name evidence="17" type="ORF">FOB64_001634</name>
</gene>
<feature type="compositionally biased region" description="Basic and acidic residues" evidence="15">
    <location>
        <begin position="314"/>
        <end position="358"/>
    </location>
</feature>
<dbReference type="GO" id="GO:0004482">
    <property type="term" value="F:mRNA 5'-cap (guanine-N7-)-methyltransferase activity"/>
    <property type="evidence" value="ECO:0007669"/>
    <property type="project" value="UniProtKB-EC"/>
</dbReference>
<evidence type="ECO:0000256" key="6">
    <source>
        <dbReference type="ARBA" id="ARBA00022679"/>
    </source>
</evidence>
<dbReference type="SMR" id="A0A8H6C0J8"/>
<dbReference type="PANTHER" id="PTHR12189">
    <property type="entry name" value="MRNA GUANINE-7- METHYLTRANSFERASE"/>
    <property type="match status" value="1"/>
</dbReference>
<evidence type="ECO:0000256" key="2">
    <source>
        <dbReference type="ARBA" id="ARBA00004123"/>
    </source>
</evidence>
<dbReference type="FunFam" id="3.40.50.150:FF:000280">
    <property type="entry name" value="mRNA cap guanine-N7 methyltransferase"/>
    <property type="match status" value="1"/>
</dbReference>
<evidence type="ECO:0000256" key="3">
    <source>
        <dbReference type="ARBA" id="ARBA00011926"/>
    </source>
</evidence>
<dbReference type="EC" id="2.1.1.56" evidence="3"/>
<evidence type="ECO:0000313" key="17">
    <source>
        <dbReference type="EMBL" id="KAF6071228.1"/>
    </source>
</evidence>
<protein>
    <recommendedName>
        <fullName evidence="14">mRNA cap guanine-N(7) methyltransferase</fullName>
        <ecNumber evidence="3">2.1.1.56</ecNumber>
    </recommendedName>
    <alternativeName>
        <fullName evidence="11">mRNA (guanine-N(7))-methyltransferase</fullName>
    </alternativeName>
    <alternativeName>
        <fullName evidence="12">mRNA cap methyltransferase</fullName>
    </alternativeName>
</protein>
<comment type="function">
    <text evidence="1">Responsible for methylating the 5'-cap structure of mRNAs.</text>
</comment>
<keyword evidence="4 17" id="KW-0489">Methyltransferase</keyword>
<keyword evidence="6 17" id="KW-0808">Transferase</keyword>
<evidence type="ECO:0000256" key="1">
    <source>
        <dbReference type="ARBA" id="ARBA00003378"/>
    </source>
</evidence>
<comment type="subcellular location">
    <subcellularLocation>
        <location evidence="2">Nucleus</location>
    </subcellularLocation>
</comment>
<dbReference type="InterPro" id="IPR029063">
    <property type="entry name" value="SAM-dependent_MTases_sf"/>
</dbReference>
<dbReference type="GO" id="GO:0005634">
    <property type="term" value="C:nucleus"/>
    <property type="evidence" value="ECO:0007669"/>
    <property type="project" value="UniProtKB-SubCell"/>
</dbReference>
<evidence type="ECO:0000256" key="11">
    <source>
        <dbReference type="ARBA" id="ARBA00032772"/>
    </source>
</evidence>
<organism evidence="17 18">
    <name type="scientific">Candida albicans</name>
    <name type="common">Yeast</name>
    <dbReference type="NCBI Taxonomy" id="5476"/>
    <lineage>
        <taxon>Eukaryota</taxon>
        <taxon>Fungi</taxon>
        <taxon>Dikarya</taxon>
        <taxon>Ascomycota</taxon>
        <taxon>Saccharomycotina</taxon>
        <taxon>Pichiomycetes</taxon>
        <taxon>Debaryomycetaceae</taxon>
        <taxon>Candida/Lodderomyces clade</taxon>
        <taxon>Candida</taxon>
    </lineage>
</organism>
<evidence type="ECO:0000256" key="10">
    <source>
        <dbReference type="ARBA" id="ARBA00023242"/>
    </source>
</evidence>
<evidence type="ECO:0000256" key="14">
    <source>
        <dbReference type="ARBA" id="ARBA00049739"/>
    </source>
</evidence>
<dbReference type="EMBL" id="JABWAD010000021">
    <property type="protein sequence ID" value="KAF6071228.1"/>
    <property type="molecule type" value="Genomic_DNA"/>
</dbReference>
<dbReference type="SUPFAM" id="SSF53474">
    <property type="entry name" value="alpha/beta-Hydrolases"/>
    <property type="match status" value="1"/>
</dbReference>
<evidence type="ECO:0000256" key="9">
    <source>
        <dbReference type="ARBA" id="ARBA00023042"/>
    </source>
</evidence>
<dbReference type="InterPro" id="IPR029058">
    <property type="entry name" value="AB_hydrolase_fold"/>
</dbReference>
<dbReference type="Gene3D" id="3.40.50.1820">
    <property type="entry name" value="alpha/beta hydrolase"/>
    <property type="match status" value="1"/>
</dbReference>
<dbReference type="CDD" id="cd02440">
    <property type="entry name" value="AdoMet_MTases"/>
    <property type="match status" value="1"/>
</dbReference>
<dbReference type="SUPFAM" id="SSF53335">
    <property type="entry name" value="S-adenosyl-L-methionine-dependent methyltransferases"/>
    <property type="match status" value="1"/>
</dbReference>
<dbReference type="PROSITE" id="PS51562">
    <property type="entry name" value="RNA_CAP0_MT"/>
    <property type="match status" value="1"/>
</dbReference>
<proteinExistence type="predicted"/>
<sequence length="732" mass="83585">MSKKILCLPGYLQNGSTFAAKSSGIRKILTKKLDCQLDYVDPYHSIESWREFSFPIAANEEESDKTWASIVEKGNNVRWFEHKAPGVNLGLDESVNYLVDYIKQNGPYDGIIGFSQGAAMAEIMTNTIRKLLPSHPDFKISLFISGFFLTEPISDDHSEGNRQRINDITDLEEYKSQVQISPDMAKYFTPPQDLNTQVLMVYGDDDNIVAPVRSKYASTFYKSVHMFPHEGAHYVPNKKDFLEPIVKLFDKTLNEKPIMSTDSYTPSQEPGSKRLKTGESVFARRGVSPSTGGVASAYGNESEKKPSWLQTNKSDIDGKYDKYGERRNAHTTTRDSRLDRLKRVRQKSAEREDVGHEGDEGDEDEGILPYIHLQAANPAIIHNEKQENYRTFQSRISNRENRDINSIVRAHYNQRTQQAKQQGSRVNSPIYKMRNFNNAIKYILLGNWAKHNPEELDLFSFLDLCCGKGGDLNKCQFIGIDQYIGIDIADLSVKEAFERYTKQKARFRHSNQNSNRYTFEACFATGDCFTQFVPDILEPNFPGIIERAFPVDIVSAQFSLHYSFESEEKVRTLLTNVTRSLRSGGTFIGTIPSSDFIKAKIVDKHLQRDEKGKAKFGNSLYSVTFEKDPPEDGVFRPAFGNKYNYWLKDAVDNVPEYVVPFETLRSLCEEYDLVLKYKKSFTDIFNQEIPKYFSKLNKNLIDGMKRSDGKYGAEGDEKEAVAFYIGFVFEKV</sequence>
<dbReference type="Pfam" id="PF03291">
    <property type="entry name" value="mRNA_G-N7_MeTrfase"/>
    <property type="match status" value="1"/>
</dbReference>
<feature type="region of interest" description="Disordered" evidence="15">
    <location>
        <begin position="259"/>
        <end position="364"/>
    </location>
</feature>
<evidence type="ECO:0000256" key="5">
    <source>
        <dbReference type="ARBA" id="ARBA00022664"/>
    </source>
</evidence>
<dbReference type="Proteomes" id="UP000536275">
    <property type="component" value="Unassembled WGS sequence"/>
</dbReference>
<keyword evidence="9" id="KW-0506">mRNA capping</keyword>
<evidence type="ECO:0000256" key="8">
    <source>
        <dbReference type="ARBA" id="ARBA00022884"/>
    </source>
</evidence>
<keyword evidence="8" id="KW-0694">RNA-binding</keyword>
<dbReference type="Pfam" id="PF03959">
    <property type="entry name" value="FSH1"/>
    <property type="match status" value="1"/>
</dbReference>
<name>A0A8H6C0J8_CANAX</name>
<feature type="domain" description="MRNA cap 0 methyltransferase" evidence="16">
    <location>
        <begin position="428"/>
        <end position="732"/>
    </location>
</feature>
<evidence type="ECO:0000256" key="7">
    <source>
        <dbReference type="ARBA" id="ARBA00022691"/>
    </source>
</evidence>
<keyword evidence="10" id="KW-0539">Nucleus</keyword>
<dbReference type="GO" id="GO:0003723">
    <property type="term" value="F:RNA binding"/>
    <property type="evidence" value="ECO:0007669"/>
    <property type="project" value="UniProtKB-KW"/>
</dbReference>
<dbReference type="FunFam" id="3.40.50.1820:FF:000779">
    <property type="entry name" value="Serine hydrolase, putative"/>
    <property type="match status" value="1"/>
</dbReference>
<dbReference type="AlphaFoldDB" id="A0A8H6C0J8"/>
<feature type="compositionally biased region" description="Polar residues" evidence="15">
    <location>
        <begin position="260"/>
        <end position="270"/>
    </location>
</feature>
<comment type="caution">
    <text evidence="17">The sequence shown here is derived from an EMBL/GenBank/DDBJ whole genome shotgun (WGS) entry which is preliminary data.</text>
</comment>